<name>A0A1J7JLD2_9PEZI</name>
<dbReference type="OrthoDB" id="411064at2759"/>
<evidence type="ECO:0000256" key="2">
    <source>
        <dbReference type="ARBA" id="ARBA00022723"/>
    </source>
</evidence>
<accession>A0A1J7JLD2</accession>
<dbReference type="GO" id="GO:0050163">
    <property type="term" value="F:oxaloacetate tautomerase activity"/>
    <property type="evidence" value="ECO:0007669"/>
    <property type="project" value="UniProtKB-ARBA"/>
</dbReference>
<dbReference type="STRING" id="1408157.A0A1J7JLD2"/>
<feature type="domain" description="Fumarylacetoacetase-like C-terminal" evidence="3">
    <location>
        <begin position="79"/>
        <end position="286"/>
    </location>
</feature>
<dbReference type="GO" id="GO:0046872">
    <property type="term" value="F:metal ion binding"/>
    <property type="evidence" value="ECO:0007669"/>
    <property type="project" value="UniProtKB-KW"/>
</dbReference>
<dbReference type="GO" id="GO:0018773">
    <property type="term" value="F:acetylpyruvate hydrolase activity"/>
    <property type="evidence" value="ECO:0007669"/>
    <property type="project" value="TreeGrafter"/>
</dbReference>
<dbReference type="InterPro" id="IPR011234">
    <property type="entry name" value="Fumarylacetoacetase-like_C"/>
</dbReference>
<comment type="similarity">
    <text evidence="1">Belongs to the FAH family.</text>
</comment>
<dbReference type="AlphaFoldDB" id="A0A1J7JLD2"/>
<organism evidence="4 5">
    <name type="scientific">Coniochaeta ligniaria NRRL 30616</name>
    <dbReference type="NCBI Taxonomy" id="1408157"/>
    <lineage>
        <taxon>Eukaryota</taxon>
        <taxon>Fungi</taxon>
        <taxon>Dikarya</taxon>
        <taxon>Ascomycota</taxon>
        <taxon>Pezizomycotina</taxon>
        <taxon>Sordariomycetes</taxon>
        <taxon>Sordariomycetidae</taxon>
        <taxon>Coniochaetales</taxon>
        <taxon>Coniochaetaceae</taxon>
        <taxon>Coniochaeta</taxon>
    </lineage>
</organism>
<gene>
    <name evidence="4" type="ORF">CONLIGDRAFT_632782</name>
</gene>
<keyword evidence="2" id="KW-0479">Metal-binding</keyword>
<dbReference type="PANTHER" id="PTHR11820">
    <property type="entry name" value="ACYLPYRUVASE"/>
    <property type="match status" value="1"/>
</dbReference>
<proteinExistence type="inferred from homology"/>
<evidence type="ECO:0000259" key="3">
    <source>
        <dbReference type="Pfam" id="PF01557"/>
    </source>
</evidence>
<evidence type="ECO:0000256" key="1">
    <source>
        <dbReference type="ARBA" id="ARBA00010211"/>
    </source>
</evidence>
<reference evidence="4 5" key="1">
    <citation type="submission" date="2016-10" db="EMBL/GenBank/DDBJ databases">
        <title>Draft genome sequence of Coniochaeta ligniaria NRRL30616, a lignocellulolytic fungus for bioabatement of inhibitors in plant biomass hydrolysates.</title>
        <authorList>
            <consortium name="DOE Joint Genome Institute"/>
            <person name="Jimenez D.J."/>
            <person name="Hector R.E."/>
            <person name="Riley R."/>
            <person name="Sun H."/>
            <person name="Grigoriev I.V."/>
            <person name="Van Elsas J.D."/>
            <person name="Nichols N.N."/>
        </authorList>
    </citation>
    <scope>NUCLEOTIDE SEQUENCE [LARGE SCALE GENOMIC DNA]</scope>
    <source>
        <strain evidence="4 5">NRRL 30616</strain>
    </source>
</reference>
<keyword evidence="5" id="KW-1185">Reference proteome</keyword>
<dbReference type="Gene3D" id="3.90.850.10">
    <property type="entry name" value="Fumarylacetoacetase-like, C-terminal domain"/>
    <property type="match status" value="1"/>
</dbReference>
<dbReference type="GO" id="GO:0006107">
    <property type="term" value="P:oxaloacetate metabolic process"/>
    <property type="evidence" value="ECO:0007669"/>
    <property type="project" value="UniProtKB-ARBA"/>
</dbReference>
<dbReference type="InParanoid" id="A0A1J7JLD2"/>
<dbReference type="EMBL" id="KV875098">
    <property type="protein sequence ID" value="OIW28506.1"/>
    <property type="molecule type" value="Genomic_DNA"/>
</dbReference>
<evidence type="ECO:0000313" key="4">
    <source>
        <dbReference type="EMBL" id="OIW28506.1"/>
    </source>
</evidence>
<protein>
    <recommendedName>
        <fullName evidence="3">Fumarylacetoacetase-like C-terminal domain-containing protein</fullName>
    </recommendedName>
</protein>
<dbReference type="Pfam" id="PF01557">
    <property type="entry name" value="FAA_hydrolase"/>
    <property type="match status" value="1"/>
</dbReference>
<dbReference type="PANTHER" id="PTHR11820:SF7">
    <property type="entry name" value="ACYLPYRUVASE FAHD1, MITOCHONDRIAL"/>
    <property type="match status" value="1"/>
</dbReference>
<evidence type="ECO:0000313" key="5">
    <source>
        <dbReference type="Proteomes" id="UP000182658"/>
    </source>
</evidence>
<dbReference type="SUPFAM" id="SSF56529">
    <property type="entry name" value="FAH"/>
    <property type="match status" value="1"/>
</dbReference>
<dbReference type="FunFam" id="3.90.850.10:FF:000002">
    <property type="entry name" value="2-hydroxyhepta-2,4-diene-1,7-dioate isomerase"/>
    <property type="match status" value="1"/>
</dbReference>
<sequence>MSFQRLVRFVPKSDSGAVLLGEPVDSSVDVGAALRKGEEVKVKVYSGKSVLSPGSPTDKVQTIDRVLSPLAEEEIGGSIRCIGLNYRQHAEEMSIPLPEVPTVFLKPAAALADPWPAPTPIPKHTIPSNSADYESELAVIIGKTAKNVSEADAMDYVLGYTAANDISSRASQFAQSQWCYSKGFDKSCPIGPVLVSKDLVPDVAQLKMRGVKNGDMVLQDCGLDDMIFSVPQLVSFVSQGTTLPAGTVIITGTPAGIGAGRTPKEWFKDGDEFVVEILPHIGSLYNVMKFEE</sequence>
<dbReference type="Proteomes" id="UP000182658">
    <property type="component" value="Unassembled WGS sequence"/>
</dbReference>
<dbReference type="InterPro" id="IPR036663">
    <property type="entry name" value="Fumarylacetoacetase_C_sf"/>
</dbReference>